<feature type="domain" description="Fe/B12 periplasmic-binding" evidence="1">
    <location>
        <begin position="93"/>
        <end position="371"/>
    </location>
</feature>
<dbReference type="SUPFAM" id="SSF53807">
    <property type="entry name" value="Helical backbone' metal receptor"/>
    <property type="match status" value="1"/>
</dbReference>
<dbReference type="PANTHER" id="PTHR30535">
    <property type="entry name" value="VITAMIN B12-BINDING PROTEIN"/>
    <property type="match status" value="1"/>
</dbReference>
<dbReference type="InterPro" id="IPR050902">
    <property type="entry name" value="ABC_Transporter_SBP"/>
</dbReference>
<dbReference type="PROSITE" id="PS50983">
    <property type="entry name" value="FE_B12_PBP"/>
    <property type="match status" value="1"/>
</dbReference>
<comment type="caution">
    <text evidence="2">The sequence shown here is derived from an EMBL/GenBank/DDBJ whole genome shotgun (WGS) entry which is preliminary data.</text>
</comment>
<evidence type="ECO:0000259" key="1">
    <source>
        <dbReference type="PROSITE" id="PS50983"/>
    </source>
</evidence>
<protein>
    <submittedName>
        <fullName evidence="2">Iron(Iii) dicitrate transport system permease protein fecc</fullName>
    </submittedName>
</protein>
<dbReference type="PANTHER" id="PTHR30535:SF34">
    <property type="entry name" value="MOLYBDATE-BINDING PROTEIN MOLA"/>
    <property type="match status" value="1"/>
</dbReference>
<proteinExistence type="predicted"/>
<name>A0A0W8FCQ1_9ZZZZ</name>
<dbReference type="Pfam" id="PF01497">
    <property type="entry name" value="Peripla_BP_2"/>
    <property type="match status" value="1"/>
</dbReference>
<evidence type="ECO:0000313" key="2">
    <source>
        <dbReference type="EMBL" id="KUG18634.1"/>
    </source>
</evidence>
<gene>
    <name evidence="2" type="ORF">ASZ90_011656</name>
</gene>
<sequence>MSISRNILKLLMVGICMYILTTPALTKDFLVPGDINGDKKVSDEELKGAEASLRNGVITADQFEAIRTIHDKYPRTINDTLGRTITVWKPLERIVIVHHSMAENFRSLNAQDKLVAIDDYIKENPVYFQEISNLPSIGTISSPDLEAILELNPDAAIFYATGANESCNSLQSTLESADPNITVIRMDGYKEPYFITEMESLGMILDREKEAKEFVDFYNQVLDPIKSHGSSLSEDDKVRVYMEGSDDHETCAQGAGFEPNLLMANARNIFSDALVQHPKVSDEDVIVRDPGTVIKIWGYTLPGVGGYESDDVAKVKNIRDEVLNRPGWNDITAVENNKVYAFYNNLIMGSQHFIGIAYLAKIFYPKDYPDLDPKAIHQEYLTRFQHLDYDLDKHGVFVYPPLEE</sequence>
<organism evidence="2">
    <name type="scientific">hydrocarbon metagenome</name>
    <dbReference type="NCBI Taxonomy" id="938273"/>
    <lineage>
        <taxon>unclassified sequences</taxon>
        <taxon>metagenomes</taxon>
        <taxon>ecological metagenomes</taxon>
    </lineage>
</organism>
<accession>A0A0W8FCQ1</accession>
<dbReference type="EMBL" id="LNQE01001370">
    <property type="protein sequence ID" value="KUG18634.1"/>
    <property type="molecule type" value="Genomic_DNA"/>
</dbReference>
<dbReference type="InterPro" id="IPR002491">
    <property type="entry name" value="ABC_transptr_periplasmic_BD"/>
</dbReference>
<reference evidence="2" key="1">
    <citation type="journal article" date="2015" name="Proc. Natl. Acad. Sci. U.S.A.">
        <title>Networks of energetic and metabolic interactions define dynamics in microbial communities.</title>
        <authorList>
            <person name="Embree M."/>
            <person name="Liu J.K."/>
            <person name="Al-Bassam M.M."/>
            <person name="Zengler K."/>
        </authorList>
    </citation>
    <scope>NUCLEOTIDE SEQUENCE</scope>
</reference>
<dbReference type="AlphaFoldDB" id="A0A0W8FCQ1"/>
<dbReference type="Gene3D" id="3.40.50.1980">
    <property type="entry name" value="Nitrogenase molybdenum iron protein domain"/>
    <property type="match status" value="2"/>
</dbReference>